<dbReference type="PANTHER" id="PTHR33800">
    <property type="entry name" value="OS06G0113600 PROTEIN"/>
    <property type="match status" value="1"/>
</dbReference>
<reference evidence="4" key="1">
    <citation type="journal article" date="2012" name="Nature">
        <title>A physical, genetic and functional sequence assembly of the barley genome.</title>
        <authorList>
            <consortium name="The International Barley Genome Sequencing Consortium"/>
            <person name="Mayer K.F."/>
            <person name="Waugh R."/>
            <person name="Brown J.W."/>
            <person name="Schulman A."/>
            <person name="Langridge P."/>
            <person name="Platzer M."/>
            <person name="Fincher G.B."/>
            <person name="Muehlbauer G.J."/>
            <person name="Sato K."/>
            <person name="Close T.J."/>
            <person name="Wise R.P."/>
            <person name="Stein N."/>
        </authorList>
    </citation>
    <scope>NUCLEOTIDE SEQUENCE [LARGE SCALE GENOMIC DNA]</scope>
    <source>
        <strain evidence="4">cv. Morex</strain>
    </source>
</reference>
<evidence type="ECO:0000313" key="4">
    <source>
        <dbReference type="Proteomes" id="UP000011116"/>
    </source>
</evidence>
<dbReference type="Gramene" id="HORVU.MOREX.r3.7HG0640300.1">
    <property type="protein sequence ID" value="HORVU.MOREX.r3.7HG0640300.1"/>
    <property type="gene ID" value="HORVU.MOREX.r3.7HG0640300"/>
</dbReference>
<keyword evidence="1" id="KW-0812">Transmembrane</keyword>
<sequence length="245" mass="27735">MRKLNRSCIIVDSFTGDSFSPPQVPGDESTELYYGALTAPLASPNPHLLVTNGSHGYFWRARSPSWLRASPCDRTVNQIVTFKGRVFGMDSGGMLFVVHLAPRIRVQMMAVRLGEISMRHLSNIYLVACGDMLLLVGCWGLFPTRGDSFEAFRLDQSTEHAKLVKVEKLENWAIFISTDKRSQPLSFMNPERWGGRRNCVYYYRHDSEHWAAFELGKPASSRNSFVFKSSSNVVQPMWVVPSMFA</sequence>
<dbReference type="AlphaFoldDB" id="A0A8I6YYB9"/>
<evidence type="ECO:0000256" key="1">
    <source>
        <dbReference type="SAM" id="Phobius"/>
    </source>
</evidence>
<evidence type="ECO:0000313" key="3">
    <source>
        <dbReference type="EnsemblPlants" id="HORVU.MOREX.r3.7HG0640300.1"/>
    </source>
</evidence>
<proteinExistence type="predicted"/>
<dbReference type="PANTHER" id="PTHR33800:SF30">
    <property type="entry name" value="DUF295 DOMAIN-CONTAINING PROTEIN"/>
    <property type="match status" value="1"/>
</dbReference>
<feature type="domain" description="KIB1-4 beta-propeller" evidence="2">
    <location>
        <begin position="6"/>
        <end position="226"/>
    </location>
</feature>
<dbReference type="EnsemblPlants" id="HORVU.MOREX.r3.7HG0640300.1">
    <property type="protein sequence ID" value="HORVU.MOREX.r3.7HG0640300.1"/>
    <property type="gene ID" value="HORVU.MOREX.r3.7HG0640300"/>
</dbReference>
<keyword evidence="4" id="KW-1185">Reference proteome</keyword>
<reference evidence="3" key="3">
    <citation type="submission" date="2022-01" db="UniProtKB">
        <authorList>
            <consortium name="EnsemblPlants"/>
        </authorList>
    </citation>
    <scope>IDENTIFICATION</scope>
    <source>
        <strain evidence="3">subsp. vulgare</strain>
    </source>
</reference>
<dbReference type="Gramene" id="HORVU.MOREX.r2.7HG0532000.1">
    <property type="protein sequence ID" value="HORVU.MOREX.r2.7HG0532000.1"/>
    <property type="gene ID" value="HORVU.MOREX.r2.7HG0532000"/>
</dbReference>
<keyword evidence="1" id="KW-1133">Transmembrane helix</keyword>
<feature type="transmembrane region" description="Helical" evidence="1">
    <location>
        <begin position="124"/>
        <end position="142"/>
    </location>
</feature>
<dbReference type="Pfam" id="PF03478">
    <property type="entry name" value="Beta-prop_KIB1-4"/>
    <property type="match status" value="1"/>
</dbReference>
<accession>A0A8I6YYB9</accession>
<reference evidence="3" key="2">
    <citation type="submission" date="2020-10" db="EMBL/GenBank/DDBJ databases">
        <authorList>
            <person name="Scholz U."/>
            <person name="Mascher M."/>
            <person name="Fiebig A."/>
        </authorList>
    </citation>
    <scope>NUCLEOTIDE SEQUENCE [LARGE SCALE GENOMIC DNA]</scope>
    <source>
        <strain evidence="3">cv. Morex</strain>
    </source>
</reference>
<protein>
    <recommendedName>
        <fullName evidence="2">KIB1-4 beta-propeller domain-containing protein</fullName>
    </recommendedName>
</protein>
<evidence type="ECO:0000259" key="2">
    <source>
        <dbReference type="Pfam" id="PF03478"/>
    </source>
</evidence>
<keyword evidence="1" id="KW-0472">Membrane</keyword>
<name>A0A8I6YYB9_HORVV</name>
<organism evidence="3 4">
    <name type="scientific">Hordeum vulgare subsp. vulgare</name>
    <name type="common">Domesticated barley</name>
    <dbReference type="NCBI Taxonomy" id="112509"/>
    <lineage>
        <taxon>Eukaryota</taxon>
        <taxon>Viridiplantae</taxon>
        <taxon>Streptophyta</taxon>
        <taxon>Embryophyta</taxon>
        <taxon>Tracheophyta</taxon>
        <taxon>Spermatophyta</taxon>
        <taxon>Magnoliopsida</taxon>
        <taxon>Liliopsida</taxon>
        <taxon>Poales</taxon>
        <taxon>Poaceae</taxon>
        <taxon>BOP clade</taxon>
        <taxon>Pooideae</taxon>
        <taxon>Triticodae</taxon>
        <taxon>Triticeae</taxon>
        <taxon>Hordeinae</taxon>
        <taxon>Hordeum</taxon>
    </lineage>
</organism>
<dbReference type="Proteomes" id="UP000011116">
    <property type="component" value="Chromosome 7H"/>
</dbReference>
<dbReference type="InterPro" id="IPR005174">
    <property type="entry name" value="KIB1-4_b-propeller"/>
</dbReference>